<keyword evidence="2" id="KW-1185">Reference proteome</keyword>
<proteinExistence type="predicted"/>
<dbReference type="Proteomes" id="UP000789342">
    <property type="component" value="Unassembled WGS sequence"/>
</dbReference>
<organism evidence="1 2">
    <name type="scientific">Acaulospora morrowiae</name>
    <dbReference type="NCBI Taxonomy" id="94023"/>
    <lineage>
        <taxon>Eukaryota</taxon>
        <taxon>Fungi</taxon>
        <taxon>Fungi incertae sedis</taxon>
        <taxon>Mucoromycota</taxon>
        <taxon>Glomeromycotina</taxon>
        <taxon>Glomeromycetes</taxon>
        <taxon>Diversisporales</taxon>
        <taxon>Acaulosporaceae</taxon>
        <taxon>Acaulospora</taxon>
    </lineage>
</organism>
<accession>A0A9N9BRG7</accession>
<sequence>MLSKEVSSQLRYPDYWERSYSQWSLDTWKQFFYEKIPRATKRGSCNALAKELEILANNLKPKSKERQKALSLKRGLKECANVSVCYALYPRATGRSVQSYENPFLYAVSGTSRNTLLFGSFTDSRGGISYEDLTRNLHTIVEAWQKEQRKGK</sequence>
<comment type="caution">
    <text evidence="1">The sequence shown here is derived from an EMBL/GenBank/DDBJ whole genome shotgun (WGS) entry which is preliminary data.</text>
</comment>
<dbReference type="OrthoDB" id="2400734at2759"/>
<dbReference type="AlphaFoldDB" id="A0A9N9BRG7"/>
<gene>
    <name evidence="1" type="ORF">AMORRO_LOCUS6592</name>
</gene>
<evidence type="ECO:0000313" key="1">
    <source>
        <dbReference type="EMBL" id="CAG8573720.1"/>
    </source>
</evidence>
<dbReference type="EMBL" id="CAJVPV010004452">
    <property type="protein sequence ID" value="CAG8573720.1"/>
    <property type="molecule type" value="Genomic_DNA"/>
</dbReference>
<protein>
    <submittedName>
        <fullName evidence="1">6070_t:CDS:1</fullName>
    </submittedName>
</protein>
<reference evidence="1" key="1">
    <citation type="submission" date="2021-06" db="EMBL/GenBank/DDBJ databases">
        <authorList>
            <person name="Kallberg Y."/>
            <person name="Tangrot J."/>
            <person name="Rosling A."/>
        </authorList>
    </citation>
    <scope>NUCLEOTIDE SEQUENCE</scope>
    <source>
        <strain evidence="1">CL551</strain>
    </source>
</reference>
<name>A0A9N9BRG7_9GLOM</name>
<evidence type="ECO:0000313" key="2">
    <source>
        <dbReference type="Proteomes" id="UP000789342"/>
    </source>
</evidence>